<keyword evidence="2" id="KW-0812">Transmembrane</keyword>
<feature type="compositionally biased region" description="Low complexity" evidence="1">
    <location>
        <begin position="400"/>
        <end position="418"/>
    </location>
</feature>
<name>I4A614_DESDJ</name>
<sequence length="576" mass="63701" precursor="true">MNKNLVGIIMVMLGVSLLIFIGFTALNYNEPRGSEAVLDSVLDKDRVMEIHVTLDEEDYRDMLNNPMAEEYKIARVEIDGEMVDNVGFRVKGNSSLTMVANSDSDRYSFKLDFDQYIDGQKYKGLTKLNLNNSISDPSYMREYLSYSLFKEMGVATPGFAYANIYVNEEKVGLYLAVEGIEEPFLERYYGSGYGNLYKPDGTGSDLVYIDDNIKSYSGIKAAVHKKSGADAALLKMIKTLNEGQELEKVINVEETLKYFAVNTVLVSMDSYQGNMKHNYYLYEEDGVFTILPWDYNMSFGGFSMGRGGNSSPTTLTIDEPVSGTTLEERPLIGKLLEVEEYKELYHQYIRDFIQGSFSVETMTKEIKRVADLIRPHLAEDPTKFYTMEQFEEAIGEGAAQETSLLESSQEEGSIIESGIPGENQGDKRLPGGDRGGMPGDNRGGNMMMGENTIGLQKFVRERILNVAQQLNGEIPSIGSESDSAFPREGGMEFPNGLQPPNGGAGGERPQPGMAMGEGKGQFPEGGVQGGPFRNGENKPVDRGVMSTEQLTVIGAFLGLLSLLTILILKKKTKYTS</sequence>
<keyword evidence="4" id="KW-1185">Reference proteome</keyword>
<gene>
    <name evidence="3" type="ordered locus">Desde_0963</name>
</gene>
<evidence type="ECO:0000313" key="4">
    <source>
        <dbReference type="Proteomes" id="UP000006053"/>
    </source>
</evidence>
<dbReference type="InterPro" id="IPR014867">
    <property type="entry name" value="Spore_coat_CotH_CotH2/3/7"/>
</dbReference>
<dbReference type="STRING" id="756499.Desde_0963"/>
<feature type="compositionally biased region" description="Gly residues" evidence="1">
    <location>
        <begin position="432"/>
        <end position="442"/>
    </location>
</feature>
<dbReference type="RefSeq" id="WP_014792890.1">
    <property type="nucleotide sequence ID" value="NC_018017.1"/>
</dbReference>
<feature type="region of interest" description="Disordered" evidence="1">
    <location>
        <begin position="493"/>
        <end position="541"/>
    </location>
</feature>
<proteinExistence type="predicted"/>
<dbReference type="Pfam" id="PF08757">
    <property type="entry name" value="CotH"/>
    <property type="match status" value="1"/>
</dbReference>
<organism evidence="3 4">
    <name type="scientific">Desulfitobacterium dehalogenans (strain ATCC 51507 / DSM 9161 / JW/IU-DC1)</name>
    <dbReference type="NCBI Taxonomy" id="756499"/>
    <lineage>
        <taxon>Bacteria</taxon>
        <taxon>Bacillati</taxon>
        <taxon>Bacillota</taxon>
        <taxon>Clostridia</taxon>
        <taxon>Eubacteriales</taxon>
        <taxon>Desulfitobacteriaceae</taxon>
        <taxon>Desulfitobacterium</taxon>
    </lineage>
</organism>
<reference evidence="4" key="1">
    <citation type="submission" date="2012-06" db="EMBL/GenBank/DDBJ databases">
        <title>Complete sequence of Desulfitobacterium dehalogenans ATCC 51507.</title>
        <authorList>
            <person name="Lucas S."/>
            <person name="Han J."/>
            <person name="Lapidus A."/>
            <person name="Cheng J.-F."/>
            <person name="Goodwin L."/>
            <person name="Pitluck S."/>
            <person name="Peters L."/>
            <person name="Ovchinnikova G."/>
            <person name="Teshima H."/>
            <person name="Detter J.C."/>
            <person name="Han C."/>
            <person name="Tapia R."/>
            <person name="Land M."/>
            <person name="Hauser L."/>
            <person name="Kyrpides N."/>
            <person name="Ivanova N."/>
            <person name="Pagani I."/>
            <person name="Kruse T."/>
            <person name="de Vos W.M."/>
            <person name="Smidt H."/>
            <person name="Woyke T."/>
        </authorList>
    </citation>
    <scope>NUCLEOTIDE SEQUENCE [LARGE SCALE GENOMIC DNA]</scope>
    <source>
        <strain evidence="4">ATCC 51507 / DSM 9161 / JW/IU-DC1</strain>
    </source>
</reference>
<dbReference type="EMBL" id="CP003348">
    <property type="protein sequence ID" value="AFL99398.1"/>
    <property type="molecule type" value="Genomic_DNA"/>
</dbReference>
<accession>I4A614</accession>
<evidence type="ECO:0000256" key="1">
    <source>
        <dbReference type="SAM" id="MobiDB-lite"/>
    </source>
</evidence>
<evidence type="ECO:0000313" key="3">
    <source>
        <dbReference type="EMBL" id="AFL99398.1"/>
    </source>
</evidence>
<dbReference type="Proteomes" id="UP000006053">
    <property type="component" value="Chromosome"/>
</dbReference>
<dbReference type="HOGENOM" id="CLU_021893_1_0_9"/>
<reference evidence="3 4" key="2">
    <citation type="journal article" date="2015" name="J. Bacteriol.">
        <title>Genomic, proteomic, and biochemical analysis of the organohalide respiratory pathway in Desulfitobacterium dehalogenans.</title>
        <authorList>
            <person name="Kruse T."/>
            <person name="van de Pas B.A."/>
            <person name="Atteia A."/>
            <person name="Krab K."/>
            <person name="Hagen W.R."/>
            <person name="Goodwin L."/>
            <person name="Chain P."/>
            <person name="Boeren S."/>
            <person name="Maphosa F."/>
            <person name="Schraa G."/>
            <person name="de Vos W.M."/>
            <person name="van der Oost J."/>
            <person name="Smidt H."/>
            <person name="Stams A.J."/>
        </authorList>
    </citation>
    <scope>NUCLEOTIDE SEQUENCE [LARGE SCALE GENOMIC DNA]</scope>
    <source>
        <strain evidence="4">ATCC 51507 / DSM 9161 / JW/IU-DC1</strain>
    </source>
</reference>
<evidence type="ECO:0000256" key="2">
    <source>
        <dbReference type="SAM" id="Phobius"/>
    </source>
</evidence>
<dbReference type="eggNOG" id="COG5337">
    <property type="taxonomic scope" value="Bacteria"/>
</dbReference>
<feature type="transmembrane region" description="Helical" evidence="2">
    <location>
        <begin position="5"/>
        <end position="26"/>
    </location>
</feature>
<dbReference type="KEGG" id="ddh:Desde_0963"/>
<feature type="region of interest" description="Disordered" evidence="1">
    <location>
        <begin position="396"/>
        <end position="444"/>
    </location>
</feature>
<dbReference type="PANTHER" id="PTHR40050">
    <property type="entry name" value="INNER SPORE COAT PROTEIN H"/>
    <property type="match status" value="1"/>
</dbReference>
<dbReference type="PANTHER" id="PTHR40050:SF1">
    <property type="entry name" value="INNER SPORE COAT PROTEIN H"/>
    <property type="match status" value="1"/>
</dbReference>
<dbReference type="OrthoDB" id="3235126at2"/>
<protein>
    <submittedName>
        <fullName evidence="3">CotH protein</fullName>
    </submittedName>
</protein>
<keyword evidence="2" id="KW-0472">Membrane</keyword>
<keyword evidence="2" id="KW-1133">Transmembrane helix</keyword>
<feature type="transmembrane region" description="Helical" evidence="2">
    <location>
        <begin position="550"/>
        <end position="568"/>
    </location>
</feature>
<dbReference type="AlphaFoldDB" id="I4A614"/>